<sequence>MSETQTQLPTDTWIYASWDEYEQAIANLLNEKGKSYYYKGHMRLEMPPVSFDHGQNHVVIIFAVTLFATLQGIPATGLDTTTFRKTGIQDCQPDVAYYLRERAQSIPTGTGIVNCDRYPAPDLVIEIAKTSLLDDLGTKRSLYEELDVAEYWVVDVQNAQIIAYTIADQGSKRIQVSQVLPGLAIALLEEALRRSREMNQSQVGAWLLSQFQQQED</sequence>
<reference evidence="2" key="1">
    <citation type="submission" date="2021-05" db="EMBL/GenBank/DDBJ databases">
        <authorList>
            <person name="Pietrasiak N."/>
            <person name="Ward R."/>
            <person name="Stajich J.E."/>
            <person name="Kurbessoian T."/>
        </authorList>
    </citation>
    <scope>NUCLEOTIDE SEQUENCE</scope>
    <source>
        <strain evidence="2">JT2-VF2</strain>
    </source>
</reference>
<dbReference type="AlphaFoldDB" id="A0A951UF01"/>
<comment type="caution">
    <text evidence="2">The sequence shown here is derived from an EMBL/GenBank/DDBJ whole genome shotgun (WGS) entry which is preliminary data.</text>
</comment>
<dbReference type="PANTHER" id="PTHR35400:SF1">
    <property type="entry name" value="SLR1083 PROTEIN"/>
    <property type="match status" value="1"/>
</dbReference>
<keyword evidence="2" id="KW-0255">Endonuclease</keyword>
<dbReference type="GO" id="GO:0004519">
    <property type="term" value="F:endonuclease activity"/>
    <property type="evidence" value="ECO:0007669"/>
    <property type="project" value="UniProtKB-KW"/>
</dbReference>
<reference evidence="2" key="2">
    <citation type="journal article" date="2022" name="Microbiol. Resour. Announc.">
        <title>Metagenome Sequencing to Explore Phylogenomics of Terrestrial Cyanobacteria.</title>
        <authorList>
            <person name="Ward R.D."/>
            <person name="Stajich J.E."/>
            <person name="Johansen J.R."/>
            <person name="Huntemann M."/>
            <person name="Clum A."/>
            <person name="Foster B."/>
            <person name="Foster B."/>
            <person name="Roux S."/>
            <person name="Palaniappan K."/>
            <person name="Varghese N."/>
            <person name="Mukherjee S."/>
            <person name="Reddy T.B.K."/>
            <person name="Daum C."/>
            <person name="Copeland A."/>
            <person name="Chen I.A."/>
            <person name="Ivanova N.N."/>
            <person name="Kyrpides N.C."/>
            <person name="Shapiro N."/>
            <person name="Eloe-Fadrosh E.A."/>
            <person name="Pietrasiak N."/>
        </authorList>
    </citation>
    <scope>NUCLEOTIDE SEQUENCE</scope>
    <source>
        <strain evidence="2">JT2-VF2</strain>
    </source>
</reference>
<evidence type="ECO:0000259" key="1">
    <source>
        <dbReference type="Pfam" id="PF05685"/>
    </source>
</evidence>
<feature type="domain" description="Putative restriction endonuclease" evidence="1">
    <location>
        <begin position="18"/>
        <end position="193"/>
    </location>
</feature>
<dbReference type="PANTHER" id="PTHR35400">
    <property type="entry name" value="SLR1083 PROTEIN"/>
    <property type="match status" value="1"/>
</dbReference>
<name>A0A951UF01_9NOST</name>
<organism evidence="2 3">
    <name type="scientific">Mojavia pulchra JT2-VF2</name>
    <dbReference type="NCBI Taxonomy" id="287848"/>
    <lineage>
        <taxon>Bacteria</taxon>
        <taxon>Bacillati</taxon>
        <taxon>Cyanobacteriota</taxon>
        <taxon>Cyanophyceae</taxon>
        <taxon>Nostocales</taxon>
        <taxon>Nostocaceae</taxon>
    </lineage>
</organism>
<keyword evidence="2" id="KW-0540">Nuclease</keyword>
<dbReference type="Gene3D" id="3.90.1570.10">
    <property type="entry name" value="tt1808, chain A"/>
    <property type="match status" value="1"/>
</dbReference>
<evidence type="ECO:0000313" key="3">
    <source>
        <dbReference type="Proteomes" id="UP000715781"/>
    </source>
</evidence>
<dbReference type="Pfam" id="PF05685">
    <property type="entry name" value="Uma2"/>
    <property type="match status" value="1"/>
</dbReference>
<dbReference type="CDD" id="cd06260">
    <property type="entry name" value="DUF820-like"/>
    <property type="match status" value="1"/>
</dbReference>
<dbReference type="EMBL" id="JAHHHN010000003">
    <property type="protein sequence ID" value="MBW4560718.1"/>
    <property type="molecule type" value="Genomic_DNA"/>
</dbReference>
<dbReference type="InterPro" id="IPR012296">
    <property type="entry name" value="Nuclease_put_TT1808"/>
</dbReference>
<protein>
    <submittedName>
        <fullName evidence="2">Uma2 family endonuclease</fullName>
    </submittedName>
</protein>
<accession>A0A951UF01</accession>
<gene>
    <name evidence="2" type="ORF">KME32_06075</name>
</gene>
<dbReference type="InterPro" id="IPR011335">
    <property type="entry name" value="Restrct_endonuc-II-like"/>
</dbReference>
<dbReference type="SUPFAM" id="SSF52980">
    <property type="entry name" value="Restriction endonuclease-like"/>
    <property type="match status" value="1"/>
</dbReference>
<proteinExistence type="predicted"/>
<evidence type="ECO:0000313" key="2">
    <source>
        <dbReference type="EMBL" id="MBW4560718.1"/>
    </source>
</evidence>
<dbReference type="Proteomes" id="UP000715781">
    <property type="component" value="Unassembled WGS sequence"/>
</dbReference>
<keyword evidence="2" id="KW-0378">Hydrolase</keyword>
<dbReference type="InterPro" id="IPR008538">
    <property type="entry name" value="Uma2"/>
</dbReference>